<dbReference type="InterPro" id="IPR017695">
    <property type="entry name" value="Se-dep_Mo_hydrolase_YqeB"/>
</dbReference>
<sequence>MPGADPQSACGIGPDSVERKMVTMSEMYKNRKKVLIRGAGDLATGVGVALHRAGFRVIMTEIAVPLTVRREVAMSRAVYEGRIEVEGIEGILVENYQEARRVLAADKIAVIVDPEAEIRREFRPDVLVDAILAKRNTGTSRADAPYVIGLGPGFVAGKDVHAVIETMRGLTLADIIYDGQPIPNTGIPGYVGGYALERLIRASAAGRMEPKAQIGDVVRKGQLLALTGGKPVYSQLDGVIRGMLQEGVQVKKGLKIGDVDPRKDKKLCYLISDKANEIGSSVVKTVEARLSDKDYAMILLAAGKSSRYGNNKLLEKLDGGQMFEHTLRKMRAFPLCTQVVVTRFEEIENAAKTQGMLVVQNTEPDLGIAHSLKLGLKRALDENPGLKGAMFIVCDQPGLTAGTFARMLEMGKMHPGKIVCAGWKGRTGNPVLWDSCFFRELCRLSGDKGGKQIICAHKEDVVLCETEEAELRDVDVPEQLIKRERDYGESGKSREET</sequence>
<dbReference type="Gene3D" id="3.90.550.10">
    <property type="entry name" value="Spore Coat Polysaccharide Biosynthesis Protein SpsA, Chain A"/>
    <property type="match status" value="1"/>
</dbReference>
<dbReference type="EMBL" id="JBITRD010000007">
    <property type="protein sequence ID" value="MFI7844994.1"/>
    <property type="molecule type" value="Genomic_DNA"/>
</dbReference>
<evidence type="ECO:0000313" key="3">
    <source>
        <dbReference type="Proteomes" id="UP001614216"/>
    </source>
</evidence>
<dbReference type="InterPro" id="IPR025877">
    <property type="entry name" value="MobA-like_NTP_Trfase"/>
</dbReference>
<name>A0ABW8AYH9_9FIRM</name>
<keyword evidence="3" id="KW-1185">Reference proteome</keyword>
<dbReference type="PANTHER" id="PTHR43777:SF1">
    <property type="entry name" value="MOLYBDENUM COFACTOR CYTIDYLYLTRANSFERASE"/>
    <property type="match status" value="1"/>
</dbReference>
<gene>
    <name evidence="2" type="primary">yqeB</name>
    <name evidence="2" type="ORF">ACIF0M_05480</name>
</gene>
<dbReference type="Proteomes" id="UP001614216">
    <property type="component" value="Unassembled WGS sequence"/>
</dbReference>
<dbReference type="NCBIfam" id="TIGR03309">
    <property type="entry name" value="matur_yqeB"/>
    <property type="match status" value="1"/>
</dbReference>
<proteinExistence type="predicted"/>
<feature type="domain" description="MobA-like NTP transferase" evidence="1">
    <location>
        <begin position="298"/>
        <end position="457"/>
    </location>
</feature>
<evidence type="ECO:0000259" key="1">
    <source>
        <dbReference type="Pfam" id="PF12804"/>
    </source>
</evidence>
<organism evidence="2 3">
    <name type="scientific">Dorea amylophila</name>
    <dbReference type="NCBI Taxonomy" id="2981789"/>
    <lineage>
        <taxon>Bacteria</taxon>
        <taxon>Bacillati</taxon>
        <taxon>Bacillota</taxon>
        <taxon>Clostridia</taxon>
        <taxon>Lachnospirales</taxon>
        <taxon>Lachnospiraceae</taxon>
        <taxon>Dorea</taxon>
    </lineage>
</organism>
<reference evidence="2 3" key="1">
    <citation type="submission" date="2024-08" db="EMBL/GenBank/DDBJ databases">
        <authorList>
            <person name="Vancuren S.J."/>
            <person name="Allen-Vercoe E."/>
        </authorList>
    </citation>
    <scope>NUCLEOTIDE SEQUENCE [LARGE SCALE GENOMIC DNA]</scope>
    <source>
        <strain evidence="2 3">16-6-I_42_FAA</strain>
    </source>
</reference>
<dbReference type="InterPro" id="IPR029044">
    <property type="entry name" value="Nucleotide-diphossugar_trans"/>
</dbReference>
<comment type="caution">
    <text evidence="2">The sequence shown here is derived from an EMBL/GenBank/DDBJ whole genome shotgun (WGS) entry which is preliminary data.</text>
</comment>
<dbReference type="SUPFAM" id="SSF53448">
    <property type="entry name" value="Nucleotide-diphospho-sugar transferases"/>
    <property type="match status" value="1"/>
</dbReference>
<dbReference type="CDD" id="cd04182">
    <property type="entry name" value="GT_2_like_f"/>
    <property type="match status" value="1"/>
</dbReference>
<evidence type="ECO:0000313" key="2">
    <source>
        <dbReference type="EMBL" id="MFI7844994.1"/>
    </source>
</evidence>
<dbReference type="Pfam" id="PF12804">
    <property type="entry name" value="NTP_transf_3"/>
    <property type="match status" value="1"/>
</dbReference>
<dbReference type="PANTHER" id="PTHR43777">
    <property type="entry name" value="MOLYBDENUM COFACTOR CYTIDYLYLTRANSFERASE"/>
    <property type="match status" value="1"/>
</dbReference>
<dbReference type="RefSeq" id="WP_396569407.1">
    <property type="nucleotide sequence ID" value="NZ_JBITRD010000007.1"/>
</dbReference>
<protein>
    <submittedName>
        <fullName evidence="2">Selenium-dependent molybdenum cofactor biosynthesis protein YqeB</fullName>
    </submittedName>
</protein>
<accession>A0ABW8AYH9</accession>